<dbReference type="PROSITE" id="PS00375">
    <property type="entry name" value="UDPGT"/>
    <property type="match status" value="2"/>
</dbReference>
<reference evidence="5 6" key="1">
    <citation type="journal article" date="2016" name="Sci. Rep.">
        <title>The genome sequence of the outbreeding globe artichoke constructed de novo incorporating a phase-aware low-pass sequencing strategy of F1 progeny.</title>
        <authorList>
            <person name="Scaglione D."/>
            <person name="Reyes-Chin-Wo S."/>
            <person name="Acquadro A."/>
            <person name="Froenicke L."/>
            <person name="Portis E."/>
            <person name="Beitel C."/>
            <person name="Tirone M."/>
            <person name="Mauro R."/>
            <person name="Lo Monaco A."/>
            <person name="Mauromicale G."/>
            <person name="Faccioli P."/>
            <person name="Cattivelli L."/>
            <person name="Rieseberg L."/>
            <person name="Michelmore R."/>
            <person name="Lanteri S."/>
        </authorList>
    </citation>
    <scope>NUCLEOTIDE SEQUENCE [LARGE SCALE GENOMIC DNA]</scope>
    <source>
        <strain evidence="5">2C</strain>
    </source>
</reference>
<dbReference type="Pfam" id="PF00201">
    <property type="entry name" value="UDPGT"/>
    <property type="match status" value="2"/>
</dbReference>
<dbReference type="Gramene" id="KVI12130">
    <property type="protein sequence ID" value="KVI12130"/>
    <property type="gene ID" value="Ccrd_009477"/>
</dbReference>
<dbReference type="InterPro" id="IPR058980">
    <property type="entry name" value="Glyco_transf_N"/>
</dbReference>
<dbReference type="InterPro" id="IPR002213">
    <property type="entry name" value="UDP_glucos_trans"/>
</dbReference>
<evidence type="ECO:0000256" key="1">
    <source>
        <dbReference type="ARBA" id="ARBA00009995"/>
    </source>
</evidence>
<dbReference type="SUPFAM" id="SSF53756">
    <property type="entry name" value="UDP-Glycosyltransferase/glycogen phosphorylase"/>
    <property type="match status" value="2"/>
</dbReference>
<sequence length="949" mass="107031">MDQKIPERMIRNSDNKLMKSRHMKSFGIYLYHQNHQWLHKNKLMDKNEVCVVMVPFIAQGHLNQLLHLSRLISAYDLPVHFVCATTYSRQAKLRIHGWDPLSDSNIHFHEFLVPSFPNPPPNPNAAIRFPAHLMPSFKAVMHLRDPFAKLLSDLSITTKRIVIIHDYLMSSVVQDFVTVPTAEVYMFQSCSAFCAFWYHWEVTQTLSLDAETESIWKKVPSLEGCFTDEFLELMDSEDSSFKKISSGTLYDTSKVLEEKFLELLKIEEISGTSKNWAIGPFNPVGFTERKDSGTESNRLLINWLDKQKANSVIYVSFGTTVSFTDEEAKEIAIGLEESGQKFIWVVRDADKGNIFAGEDRRIELPEGYEERIERRGVGVVVRGWAPQIEILGHPSTGGFMSHCGWNSSMEAISMGIPIAAWPMHADQPRNATLITELLGTGIYAREWARRDEKVAASMVAEAVRRLMVSEEGCGIRKKAAELGGVVRRSVEDGGVMPQGHLNQLLHLSRLISAYDLPVHFVCATTYSRQAKLRIHGWDPLSDSNIHFHEFLVPSFPNPPPNPNAAIRFPAHLMPSFKAVMHLRDPFAKLLSDLSITTKRIVIIHDYLMSSVVQDFVTVPTAEVYMFQSCSAFCAFWYHWEVTQTLSLDAETESIWKKVPSLEGCFTDEFLELMDSEDSSFKKISSGTLYDTSKVLEEKFLELLKIEEISGTSKNWAIGPFNPVGFTERKDSGTESNRLLINWLDKQKANSVIYVSFGTTVSFTDEEAKEIAIGLEESGQKFIWVVRDADKGNIFAGEDRRIELPEGYEERIERRGVGVVVRGWAPQIEILGHPSTGGFMSHCGWNSSMEAISMGIPIAAWPMHADQPRNATLITELLGTGIYAREWARRDEKVAASMVAEAVRRLMVSEEGCGIRKKAAELGGVVRRSVEDGGVMRKELDAFVAEITRP</sequence>
<keyword evidence="2" id="KW-0328">Glycosyltransferase</keyword>
<keyword evidence="3" id="KW-0808">Transferase</keyword>
<dbReference type="PANTHER" id="PTHR48044">
    <property type="entry name" value="GLYCOSYLTRANSFERASE"/>
    <property type="match status" value="1"/>
</dbReference>
<dbReference type="GO" id="GO:0016138">
    <property type="term" value="P:glycoside biosynthetic process"/>
    <property type="evidence" value="ECO:0007669"/>
    <property type="project" value="UniProtKB-ARBA"/>
</dbReference>
<dbReference type="CDD" id="cd03784">
    <property type="entry name" value="GT1_Gtf-like"/>
    <property type="match status" value="2"/>
</dbReference>
<gene>
    <name evidence="5" type="ORF">Ccrd_009477</name>
</gene>
<proteinExistence type="inferred from homology"/>
<dbReference type="Pfam" id="PF26168">
    <property type="entry name" value="Glyco_transf_N"/>
    <property type="match status" value="2"/>
</dbReference>
<comment type="caution">
    <text evidence="5">The sequence shown here is derived from an EMBL/GenBank/DDBJ whole genome shotgun (WGS) entry which is preliminary data.</text>
</comment>
<dbReference type="FunFam" id="3.40.50.2000:FF:000238">
    <property type="entry name" value="Glycosyltransferase"/>
    <property type="match status" value="2"/>
</dbReference>
<dbReference type="Gene3D" id="3.40.50.2000">
    <property type="entry name" value="Glycogen Phosphorylase B"/>
    <property type="match status" value="4"/>
</dbReference>
<dbReference type="InterPro" id="IPR035595">
    <property type="entry name" value="UDP_glycos_trans_CS"/>
</dbReference>
<evidence type="ECO:0000313" key="6">
    <source>
        <dbReference type="Proteomes" id="UP000243975"/>
    </source>
</evidence>
<dbReference type="GO" id="GO:0050404">
    <property type="term" value="F:zeatin O-beta-D-xylosyltransferase activity"/>
    <property type="evidence" value="ECO:0007669"/>
    <property type="project" value="UniProtKB-ARBA"/>
</dbReference>
<dbReference type="PANTHER" id="PTHR48044:SF49">
    <property type="entry name" value="TRANS-ZEATIN O-BETA-D-GLUCOSYLTRANSFERASE"/>
    <property type="match status" value="1"/>
</dbReference>
<comment type="similarity">
    <text evidence="1">Belongs to the UDP-glycosyltransferase family.</text>
</comment>
<evidence type="ECO:0000256" key="3">
    <source>
        <dbReference type="ARBA" id="ARBA00022679"/>
    </source>
</evidence>
<dbReference type="GO" id="GO:0009690">
    <property type="term" value="P:cytokinin metabolic process"/>
    <property type="evidence" value="ECO:0007669"/>
    <property type="project" value="UniProtKB-ARBA"/>
</dbReference>
<evidence type="ECO:0000256" key="2">
    <source>
        <dbReference type="ARBA" id="ARBA00022676"/>
    </source>
</evidence>
<dbReference type="FunFam" id="3.40.50.2000:FF:000060">
    <property type="entry name" value="Glycosyltransferase"/>
    <property type="match status" value="2"/>
</dbReference>
<dbReference type="EMBL" id="LEKV01000012">
    <property type="protein sequence ID" value="KVI12130.1"/>
    <property type="molecule type" value="Genomic_DNA"/>
</dbReference>
<feature type="domain" description="Glycosyltransferase N-terminal" evidence="4">
    <location>
        <begin position="498"/>
        <end position="722"/>
    </location>
</feature>
<evidence type="ECO:0000313" key="5">
    <source>
        <dbReference type="EMBL" id="KVI12130.1"/>
    </source>
</evidence>
<dbReference type="Proteomes" id="UP000243975">
    <property type="component" value="Unassembled WGS sequence"/>
</dbReference>
<keyword evidence="6" id="KW-1185">Reference proteome</keyword>
<dbReference type="OMA" id="SAFCAFW"/>
<feature type="domain" description="Glycosyltransferase N-terminal" evidence="4">
    <location>
        <begin position="48"/>
        <end position="283"/>
    </location>
</feature>
<dbReference type="AlphaFoldDB" id="A0A103YN76"/>
<organism evidence="5 6">
    <name type="scientific">Cynara cardunculus var. scolymus</name>
    <name type="common">Globe artichoke</name>
    <name type="synonym">Cynara scolymus</name>
    <dbReference type="NCBI Taxonomy" id="59895"/>
    <lineage>
        <taxon>Eukaryota</taxon>
        <taxon>Viridiplantae</taxon>
        <taxon>Streptophyta</taxon>
        <taxon>Embryophyta</taxon>
        <taxon>Tracheophyta</taxon>
        <taxon>Spermatophyta</taxon>
        <taxon>Magnoliopsida</taxon>
        <taxon>eudicotyledons</taxon>
        <taxon>Gunneridae</taxon>
        <taxon>Pentapetalae</taxon>
        <taxon>asterids</taxon>
        <taxon>campanulids</taxon>
        <taxon>Asterales</taxon>
        <taxon>Asteraceae</taxon>
        <taxon>Carduoideae</taxon>
        <taxon>Cardueae</taxon>
        <taxon>Carduinae</taxon>
        <taxon>Cynara</taxon>
    </lineage>
</organism>
<protein>
    <recommendedName>
        <fullName evidence="4">Glycosyltransferase N-terminal domain-containing protein</fullName>
    </recommendedName>
</protein>
<accession>A0A103YN76</accession>
<evidence type="ECO:0000259" key="4">
    <source>
        <dbReference type="Pfam" id="PF26168"/>
    </source>
</evidence>
<name>A0A103YN76_CYNCS</name>